<name>A0AA41G2L7_9EURY</name>
<dbReference type="SUPFAM" id="SSF56529">
    <property type="entry name" value="FAH"/>
    <property type="match status" value="1"/>
</dbReference>
<dbReference type="GO" id="GO:0046872">
    <property type="term" value="F:metal ion binding"/>
    <property type="evidence" value="ECO:0007669"/>
    <property type="project" value="UniProtKB-KW"/>
</dbReference>
<accession>A0AA41G2L7</accession>
<protein>
    <submittedName>
        <fullName evidence="4">Fumarylacetoacetate hydrolase family protein</fullName>
    </submittedName>
</protein>
<dbReference type="AlphaFoldDB" id="A0AA41G2L7"/>
<organism evidence="4 5">
    <name type="scientific">Haloarcula salina</name>
    <dbReference type="NCBI Taxonomy" id="1429914"/>
    <lineage>
        <taxon>Archaea</taxon>
        <taxon>Methanobacteriati</taxon>
        <taxon>Methanobacteriota</taxon>
        <taxon>Stenosarchaea group</taxon>
        <taxon>Halobacteria</taxon>
        <taxon>Halobacteriales</taxon>
        <taxon>Haloarculaceae</taxon>
        <taxon>Haloarcula</taxon>
    </lineage>
</organism>
<dbReference type="InterPro" id="IPR011234">
    <property type="entry name" value="Fumarylacetoacetase-like_C"/>
</dbReference>
<evidence type="ECO:0000256" key="1">
    <source>
        <dbReference type="ARBA" id="ARBA00010211"/>
    </source>
</evidence>
<dbReference type="PANTHER" id="PTHR42796:SF4">
    <property type="entry name" value="FUMARYLACETOACETATE HYDROLASE DOMAIN-CONTAINING PROTEIN 2A"/>
    <property type="match status" value="1"/>
</dbReference>
<evidence type="ECO:0000313" key="5">
    <source>
        <dbReference type="Proteomes" id="UP001166304"/>
    </source>
</evidence>
<dbReference type="Pfam" id="PF01557">
    <property type="entry name" value="FAA_hydrolase"/>
    <property type="match status" value="1"/>
</dbReference>
<keyword evidence="4" id="KW-0378">Hydrolase</keyword>
<gene>
    <name evidence="4" type="ORF">KTS37_14645</name>
</gene>
<evidence type="ECO:0000259" key="3">
    <source>
        <dbReference type="Pfam" id="PF01557"/>
    </source>
</evidence>
<evidence type="ECO:0000313" key="4">
    <source>
        <dbReference type="EMBL" id="MBV0903030.1"/>
    </source>
</evidence>
<evidence type="ECO:0000256" key="2">
    <source>
        <dbReference type="ARBA" id="ARBA00022723"/>
    </source>
</evidence>
<comment type="similarity">
    <text evidence="1">Belongs to the FAH family.</text>
</comment>
<dbReference type="PANTHER" id="PTHR42796">
    <property type="entry name" value="FUMARYLACETOACETATE HYDROLASE DOMAIN-CONTAINING PROTEIN 2A-RELATED"/>
    <property type="match status" value="1"/>
</dbReference>
<reference evidence="4" key="1">
    <citation type="submission" date="2021-06" db="EMBL/GenBank/DDBJ databases">
        <title>New haloarchaea isolates fom saline soil.</title>
        <authorList>
            <person name="Duran-Viseras A."/>
            <person name="Sanchez-Porro C.S."/>
            <person name="Ventosa A."/>
        </authorList>
    </citation>
    <scope>NUCLEOTIDE SEQUENCE</scope>
    <source>
        <strain evidence="4">JCM 18369</strain>
    </source>
</reference>
<proteinExistence type="inferred from homology"/>
<dbReference type="RefSeq" id="WP_162415152.1">
    <property type="nucleotide sequence ID" value="NZ_JAHQXE010000004.1"/>
</dbReference>
<keyword evidence="5" id="KW-1185">Reference proteome</keyword>
<dbReference type="EMBL" id="JAHQXE010000004">
    <property type="protein sequence ID" value="MBV0903030.1"/>
    <property type="molecule type" value="Genomic_DNA"/>
</dbReference>
<dbReference type="GO" id="GO:0044281">
    <property type="term" value="P:small molecule metabolic process"/>
    <property type="evidence" value="ECO:0007669"/>
    <property type="project" value="UniProtKB-ARBA"/>
</dbReference>
<feature type="domain" description="Fumarylacetoacetase-like C-terminal" evidence="3">
    <location>
        <begin position="46"/>
        <end position="236"/>
    </location>
</feature>
<comment type="caution">
    <text evidence="4">The sequence shown here is derived from an EMBL/GenBank/DDBJ whole genome shotgun (WGS) entry which is preliminary data.</text>
</comment>
<dbReference type="InterPro" id="IPR036663">
    <property type="entry name" value="Fumarylacetoacetase_C_sf"/>
</dbReference>
<sequence length="240" mass="26427">MKLARMQTPDGIVDGRYEDGVLTTDHGEYVAGRDGDLTAPCSPSALYCVGRNFAETLDQMDYDRPDEPDFFIKPPASVIGPEQPVRYPDWTDELTYAGELVAVIDERCRDVDADDVPEVVRGYTVLNDVDALDQPGRTARKAFDTSAPLGPWIETDLDPRGIDMETEINGETRQEANTELMLFDPYEIVSFLSRRFTLRPGDAIAFGSPANPGTVAPGDTVEITYEGVGTLRNDIVDGTR</sequence>
<dbReference type="InterPro" id="IPR051121">
    <property type="entry name" value="FAH"/>
</dbReference>
<dbReference type="GO" id="GO:0016787">
    <property type="term" value="F:hydrolase activity"/>
    <property type="evidence" value="ECO:0007669"/>
    <property type="project" value="UniProtKB-KW"/>
</dbReference>
<dbReference type="Proteomes" id="UP001166304">
    <property type="component" value="Unassembled WGS sequence"/>
</dbReference>
<dbReference type="Gene3D" id="3.90.850.10">
    <property type="entry name" value="Fumarylacetoacetase-like, C-terminal domain"/>
    <property type="match status" value="1"/>
</dbReference>
<keyword evidence="2" id="KW-0479">Metal-binding</keyword>